<name>A0A9D1U883_9BACT</name>
<protein>
    <submittedName>
        <fullName evidence="3">Alpha/beta fold hydrolase</fullName>
    </submittedName>
</protein>
<dbReference type="InterPro" id="IPR050228">
    <property type="entry name" value="Carboxylesterase_BioH"/>
</dbReference>
<feature type="chain" id="PRO_5038832660" evidence="2">
    <location>
        <begin position="27"/>
        <end position="391"/>
    </location>
</feature>
<dbReference type="InterPro" id="IPR029058">
    <property type="entry name" value="AB_hydrolase_fold"/>
</dbReference>
<evidence type="ECO:0000313" key="3">
    <source>
        <dbReference type="EMBL" id="HIW78344.1"/>
    </source>
</evidence>
<dbReference type="AlphaFoldDB" id="A0A9D1U883"/>
<gene>
    <name evidence="3" type="ORF">H9874_04270</name>
</gene>
<reference evidence="3" key="1">
    <citation type="journal article" date="2021" name="PeerJ">
        <title>Extensive microbial diversity within the chicken gut microbiome revealed by metagenomics and culture.</title>
        <authorList>
            <person name="Gilroy R."/>
            <person name="Ravi A."/>
            <person name="Getino M."/>
            <person name="Pursley I."/>
            <person name="Horton D.L."/>
            <person name="Alikhan N.F."/>
            <person name="Baker D."/>
            <person name="Gharbi K."/>
            <person name="Hall N."/>
            <person name="Watson M."/>
            <person name="Adriaenssens E.M."/>
            <person name="Foster-Nyarko E."/>
            <person name="Jarju S."/>
            <person name="Secka A."/>
            <person name="Antonio M."/>
            <person name="Oren A."/>
            <person name="Chaudhuri R.R."/>
            <person name="La Ragione R."/>
            <person name="Hildebrand F."/>
            <person name="Pallen M.J."/>
        </authorList>
    </citation>
    <scope>NUCLEOTIDE SEQUENCE</scope>
    <source>
        <strain evidence="3">ChiSxjej5B17-1746</strain>
    </source>
</reference>
<dbReference type="Proteomes" id="UP000824264">
    <property type="component" value="Unassembled WGS sequence"/>
</dbReference>
<evidence type="ECO:0000256" key="2">
    <source>
        <dbReference type="SAM" id="SignalP"/>
    </source>
</evidence>
<dbReference type="Gene3D" id="3.40.50.1820">
    <property type="entry name" value="alpha/beta hydrolase"/>
    <property type="match status" value="1"/>
</dbReference>
<feature type="region of interest" description="Disordered" evidence="1">
    <location>
        <begin position="365"/>
        <end position="391"/>
    </location>
</feature>
<evidence type="ECO:0000256" key="1">
    <source>
        <dbReference type="SAM" id="MobiDB-lite"/>
    </source>
</evidence>
<dbReference type="PANTHER" id="PTHR43194">
    <property type="entry name" value="HYDROLASE ALPHA/BETA FOLD FAMILY"/>
    <property type="match status" value="1"/>
</dbReference>
<organism evidence="3 4">
    <name type="scientific">Candidatus Bilophila faecipullorum</name>
    <dbReference type="NCBI Taxonomy" id="2838482"/>
    <lineage>
        <taxon>Bacteria</taxon>
        <taxon>Pseudomonadati</taxon>
        <taxon>Thermodesulfobacteriota</taxon>
        <taxon>Desulfovibrionia</taxon>
        <taxon>Desulfovibrionales</taxon>
        <taxon>Desulfovibrionaceae</taxon>
        <taxon>Bilophila</taxon>
    </lineage>
</organism>
<accession>A0A9D1U883</accession>
<comment type="caution">
    <text evidence="3">The sequence shown here is derived from an EMBL/GenBank/DDBJ whole genome shotgun (WGS) entry which is preliminary data.</text>
</comment>
<dbReference type="PANTHER" id="PTHR43194:SF2">
    <property type="entry name" value="PEROXISOMAL MEMBRANE PROTEIN LPX1"/>
    <property type="match status" value="1"/>
</dbReference>
<sequence>MRKTLLMLAGALLAALWLVPPHNGLAQEEKPIALRTMGSLFFGGTVTKGPDGETFHGDHGYAQFYIPHNAREYPLILWHGVGQSGRSWESTPDGREGYQAILPRRDWPIYIIDQPRRGRAGYTRALPSGTDVQPTTARESSAWNAFRNGIWVPPGPATVFAGVRFPSDAASIEQFFRQQTPNTGDEPRTNGHRAFMGRTLASLLNRTGPAVLVTHSNSGQYGWFAGMTAPDKLKAIVAYEPGQFVFPDDEPIPEVPFKNPLAGELLQGIAVPAAEFRKLTRMPILVVYGDNISTEPSDIFNVEVWRLSKARARAFVDAVNRQGGDATLVILPEMGITGNTHTPFADLNNLEIADHLESWLHAKGLDGRGRPHTGPAPATQEEVTIPLREEP</sequence>
<dbReference type="EMBL" id="DXGI01000151">
    <property type="protein sequence ID" value="HIW78344.1"/>
    <property type="molecule type" value="Genomic_DNA"/>
</dbReference>
<proteinExistence type="predicted"/>
<dbReference type="CDD" id="cd12810">
    <property type="entry name" value="Esterase_713_like-3"/>
    <property type="match status" value="1"/>
</dbReference>
<dbReference type="GO" id="GO:0016787">
    <property type="term" value="F:hydrolase activity"/>
    <property type="evidence" value="ECO:0007669"/>
    <property type="project" value="UniProtKB-KW"/>
</dbReference>
<keyword evidence="3" id="KW-0378">Hydrolase</keyword>
<reference evidence="3" key="2">
    <citation type="submission" date="2021-04" db="EMBL/GenBank/DDBJ databases">
        <authorList>
            <person name="Gilroy R."/>
        </authorList>
    </citation>
    <scope>NUCLEOTIDE SEQUENCE</scope>
    <source>
        <strain evidence="3">ChiSxjej5B17-1746</strain>
    </source>
</reference>
<feature type="signal peptide" evidence="2">
    <location>
        <begin position="1"/>
        <end position="26"/>
    </location>
</feature>
<keyword evidence="2" id="KW-0732">Signal</keyword>
<dbReference type="SUPFAM" id="SSF53474">
    <property type="entry name" value="alpha/beta-Hydrolases"/>
    <property type="match status" value="1"/>
</dbReference>
<evidence type="ECO:0000313" key="4">
    <source>
        <dbReference type="Proteomes" id="UP000824264"/>
    </source>
</evidence>